<gene>
    <name evidence="5" type="ORF">EDD52_10857</name>
</gene>
<dbReference type="SMART" id="SM00345">
    <property type="entry name" value="HTH_GNTR"/>
    <property type="match status" value="1"/>
</dbReference>
<dbReference type="EMBL" id="SLZU01000008">
    <property type="protein sequence ID" value="TCS62763.1"/>
    <property type="molecule type" value="Genomic_DNA"/>
</dbReference>
<evidence type="ECO:0000256" key="3">
    <source>
        <dbReference type="ARBA" id="ARBA00023163"/>
    </source>
</evidence>
<dbReference type="PRINTS" id="PR00035">
    <property type="entry name" value="HTHGNTR"/>
</dbReference>
<sequence>MPAAEHDVLNSTSNTLSRSLSGQISRNLGERILDGQLLPGQLLPDENALCEEFGVSRTAVREAVKMLVAKGLLEVRQRIGTRVQNVNQWQMLDRDVLMWHQSLTIQDERLISLMELRQSIEPDAASFAATRRSEQQMARILDAVDQMNAHLGENSQYVLADARFHIAILKAANNPYLDSLENAIFAGLMLSIRLTNPDERMNRMSVPLHRAIAEAIEAKDAEKAYAGMKHHLADAAARLAKVVKIGQAR</sequence>
<dbReference type="InterPro" id="IPR036388">
    <property type="entry name" value="WH-like_DNA-bd_sf"/>
</dbReference>
<dbReference type="PROSITE" id="PS50949">
    <property type="entry name" value="HTH_GNTR"/>
    <property type="match status" value="1"/>
</dbReference>
<comment type="caution">
    <text evidence="5">The sequence shown here is derived from an EMBL/GenBank/DDBJ whole genome shotgun (WGS) entry which is preliminary data.</text>
</comment>
<reference evidence="5 6" key="1">
    <citation type="submission" date="2019-03" db="EMBL/GenBank/DDBJ databases">
        <title>Genomic Encyclopedia of Type Strains, Phase IV (KMG-IV): sequencing the most valuable type-strain genomes for metagenomic binning, comparative biology and taxonomic classification.</title>
        <authorList>
            <person name="Goeker M."/>
        </authorList>
    </citation>
    <scope>NUCLEOTIDE SEQUENCE [LARGE SCALE GENOMIC DNA]</scope>
    <source>
        <strain evidence="5 6">DSM 104836</strain>
    </source>
</reference>
<dbReference type="GO" id="GO:0003700">
    <property type="term" value="F:DNA-binding transcription factor activity"/>
    <property type="evidence" value="ECO:0007669"/>
    <property type="project" value="InterPro"/>
</dbReference>
<protein>
    <submittedName>
        <fullName evidence="5">GntR family transcriptional regulator</fullName>
    </submittedName>
</protein>
<dbReference type="CDD" id="cd07377">
    <property type="entry name" value="WHTH_GntR"/>
    <property type="match status" value="1"/>
</dbReference>
<dbReference type="RefSeq" id="WP_132245346.1">
    <property type="nucleotide sequence ID" value="NZ_SLZU01000008.1"/>
</dbReference>
<dbReference type="InterPro" id="IPR036390">
    <property type="entry name" value="WH_DNA-bd_sf"/>
</dbReference>
<proteinExistence type="predicted"/>
<dbReference type="AlphaFoldDB" id="A0A4R3JCD4"/>
<dbReference type="InterPro" id="IPR008920">
    <property type="entry name" value="TF_FadR/GntR_C"/>
</dbReference>
<keyword evidence="1" id="KW-0805">Transcription regulation</keyword>
<name>A0A4R3JCD4_9RHOB</name>
<dbReference type="Pfam" id="PF07729">
    <property type="entry name" value="FCD"/>
    <property type="match status" value="1"/>
</dbReference>
<keyword evidence="3" id="KW-0804">Transcription</keyword>
<dbReference type="Proteomes" id="UP000295696">
    <property type="component" value="Unassembled WGS sequence"/>
</dbReference>
<dbReference type="InterPro" id="IPR011711">
    <property type="entry name" value="GntR_C"/>
</dbReference>
<evidence type="ECO:0000256" key="2">
    <source>
        <dbReference type="ARBA" id="ARBA00023125"/>
    </source>
</evidence>
<dbReference type="PANTHER" id="PTHR43537">
    <property type="entry name" value="TRANSCRIPTIONAL REGULATOR, GNTR FAMILY"/>
    <property type="match status" value="1"/>
</dbReference>
<evidence type="ECO:0000259" key="4">
    <source>
        <dbReference type="PROSITE" id="PS50949"/>
    </source>
</evidence>
<keyword evidence="2" id="KW-0238">DNA-binding</keyword>
<accession>A0A4R3JCD4</accession>
<evidence type="ECO:0000256" key="1">
    <source>
        <dbReference type="ARBA" id="ARBA00023015"/>
    </source>
</evidence>
<dbReference type="Gene3D" id="1.10.10.10">
    <property type="entry name" value="Winged helix-like DNA-binding domain superfamily/Winged helix DNA-binding domain"/>
    <property type="match status" value="1"/>
</dbReference>
<dbReference type="SUPFAM" id="SSF48008">
    <property type="entry name" value="GntR ligand-binding domain-like"/>
    <property type="match status" value="1"/>
</dbReference>
<evidence type="ECO:0000313" key="5">
    <source>
        <dbReference type="EMBL" id="TCS62763.1"/>
    </source>
</evidence>
<keyword evidence="6" id="KW-1185">Reference proteome</keyword>
<dbReference type="PANTHER" id="PTHR43537:SF44">
    <property type="entry name" value="GNTR FAMILY REGULATORY PROTEIN"/>
    <property type="match status" value="1"/>
</dbReference>
<dbReference type="Pfam" id="PF00392">
    <property type="entry name" value="GntR"/>
    <property type="match status" value="1"/>
</dbReference>
<dbReference type="SMART" id="SM00895">
    <property type="entry name" value="FCD"/>
    <property type="match status" value="1"/>
</dbReference>
<dbReference type="InterPro" id="IPR000524">
    <property type="entry name" value="Tscrpt_reg_HTH_GntR"/>
</dbReference>
<organism evidence="5 6">
    <name type="scientific">Primorskyibacter sedentarius</name>
    <dbReference type="NCBI Taxonomy" id="745311"/>
    <lineage>
        <taxon>Bacteria</taxon>
        <taxon>Pseudomonadati</taxon>
        <taxon>Pseudomonadota</taxon>
        <taxon>Alphaproteobacteria</taxon>
        <taxon>Rhodobacterales</taxon>
        <taxon>Roseobacteraceae</taxon>
        <taxon>Primorskyibacter</taxon>
    </lineage>
</organism>
<dbReference type="GO" id="GO:0003677">
    <property type="term" value="F:DNA binding"/>
    <property type="evidence" value="ECO:0007669"/>
    <property type="project" value="UniProtKB-KW"/>
</dbReference>
<feature type="domain" description="HTH gntR-type" evidence="4">
    <location>
        <begin position="18"/>
        <end position="86"/>
    </location>
</feature>
<dbReference type="SUPFAM" id="SSF46785">
    <property type="entry name" value="Winged helix' DNA-binding domain"/>
    <property type="match status" value="1"/>
</dbReference>
<dbReference type="Gene3D" id="1.20.120.530">
    <property type="entry name" value="GntR ligand-binding domain-like"/>
    <property type="match status" value="1"/>
</dbReference>
<dbReference type="OrthoDB" id="9028214at2"/>
<evidence type="ECO:0000313" key="6">
    <source>
        <dbReference type="Proteomes" id="UP000295696"/>
    </source>
</evidence>